<dbReference type="Proteomes" id="UP000177062">
    <property type="component" value="Unassembled WGS sequence"/>
</dbReference>
<dbReference type="EMBL" id="MHIT01000019">
    <property type="protein sequence ID" value="OGY56736.1"/>
    <property type="molecule type" value="Genomic_DNA"/>
</dbReference>
<feature type="transmembrane region" description="Helical" evidence="1">
    <location>
        <begin position="111"/>
        <end position="129"/>
    </location>
</feature>
<evidence type="ECO:0000313" key="3">
    <source>
        <dbReference type="Proteomes" id="UP000177062"/>
    </source>
</evidence>
<dbReference type="AlphaFoldDB" id="A0A1G1YY68"/>
<feature type="transmembrane region" description="Helical" evidence="1">
    <location>
        <begin position="12"/>
        <end position="30"/>
    </location>
</feature>
<comment type="caution">
    <text evidence="2">The sequence shown here is derived from an EMBL/GenBank/DDBJ whole genome shotgun (WGS) entry which is preliminary data.</text>
</comment>
<evidence type="ECO:0000256" key="1">
    <source>
        <dbReference type="SAM" id="Phobius"/>
    </source>
</evidence>
<keyword evidence="1" id="KW-0812">Transmembrane</keyword>
<organism evidence="2 3">
    <name type="scientific">Candidatus Colwellbacteria bacterium RBG_13_48_8</name>
    <dbReference type="NCBI Taxonomy" id="1797685"/>
    <lineage>
        <taxon>Bacteria</taxon>
        <taxon>Candidatus Colwelliibacteriota</taxon>
    </lineage>
</organism>
<accession>A0A1G1YY68</accession>
<evidence type="ECO:0000313" key="2">
    <source>
        <dbReference type="EMBL" id="OGY56736.1"/>
    </source>
</evidence>
<feature type="transmembrane region" description="Helical" evidence="1">
    <location>
        <begin position="84"/>
        <end position="104"/>
    </location>
</feature>
<feature type="transmembrane region" description="Helical" evidence="1">
    <location>
        <begin position="36"/>
        <end position="52"/>
    </location>
</feature>
<feature type="transmembrane region" description="Helical" evidence="1">
    <location>
        <begin position="183"/>
        <end position="204"/>
    </location>
</feature>
<keyword evidence="1" id="KW-1133">Transmembrane helix</keyword>
<feature type="transmembrane region" description="Helical" evidence="1">
    <location>
        <begin position="216"/>
        <end position="238"/>
    </location>
</feature>
<keyword evidence="1" id="KW-0472">Membrane</keyword>
<gene>
    <name evidence="2" type="ORF">A2Y84_01465</name>
</gene>
<protein>
    <submittedName>
        <fullName evidence="2">Uncharacterized protein</fullName>
    </submittedName>
</protein>
<sequence>MVERLKLALKNPALPLVLRAGLLAVAVFWLRAGPISGFKAPIFLLVFFIFYLKPNINAGKFWVSTLMLLVIALFAPRVGGLLGLYINAVLGLLIFMLLGVKNLIFLRRQGIYYWLHLILIVGVTGLYFIGNLSPILLFVLLAVLFREFYLVMTNQNSELVNLVATTESMLLTQAAWISSLFPASFLISSSFLMLIAFVMHDLLLNDFKNALSKTIVLRDAIMLAAFCLLALVTPLWGIE</sequence>
<feature type="transmembrane region" description="Helical" evidence="1">
    <location>
        <begin position="61"/>
        <end position="78"/>
    </location>
</feature>
<name>A0A1G1YY68_9BACT</name>
<reference evidence="2 3" key="1">
    <citation type="journal article" date="2016" name="Nat. Commun.">
        <title>Thousands of microbial genomes shed light on interconnected biogeochemical processes in an aquifer system.</title>
        <authorList>
            <person name="Anantharaman K."/>
            <person name="Brown C.T."/>
            <person name="Hug L.A."/>
            <person name="Sharon I."/>
            <person name="Castelle C.J."/>
            <person name="Probst A.J."/>
            <person name="Thomas B.C."/>
            <person name="Singh A."/>
            <person name="Wilkins M.J."/>
            <person name="Karaoz U."/>
            <person name="Brodie E.L."/>
            <person name="Williams K.H."/>
            <person name="Hubbard S.S."/>
            <person name="Banfield J.F."/>
        </authorList>
    </citation>
    <scope>NUCLEOTIDE SEQUENCE [LARGE SCALE GENOMIC DNA]</scope>
</reference>
<proteinExistence type="predicted"/>